<name>A0A2J6S592_HYAVF</name>
<gene>
    <name evidence="1" type="ORF">L207DRAFT_204045</name>
</gene>
<dbReference type="EMBL" id="KZ613939">
    <property type="protein sequence ID" value="PMD45932.1"/>
    <property type="molecule type" value="Genomic_DNA"/>
</dbReference>
<sequence>MTKRRESPEQCDHSLLIGLQVAYPVEKNFCARLSAFCNVWSDLFRGESIGSASHTQHHTQLVQQPMNSKFAAASDQLLIAAPGLNGPQLELGDVSCNTPERLIVVSKSIRGADPSAAENPSAPSLDASPELVQAFQLIYAEKDSAAHKPLTDHWLLSAHLLNCALSCQWFTVLCRTA</sequence>
<reference evidence="1 2" key="1">
    <citation type="submission" date="2016-04" db="EMBL/GenBank/DDBJ databases">
        <title>A degradative enzymes factory behind the ericoid mycorrhizal symbiosis.</title>
        <authorList>
            <consortium name="DOE Joint Genome Institute"/>
            <person name="Martino E."/>
            <person name="Morin E."/>
            <person name="Grelet G."/>
            <person name="Kuo A."/>
            <person name="Kohler A."/>
            <person name="Daghino S."/>
            <person name="Barry K."/>
            <person name="Choi C."/>
            <person name="Cichocki N."/>
            <person name="Clum A."/>
            <person name="Copeland A."/>
            <person name="Hainaut M."/>
            <person name="Haridas S."/>
            <person name="Labutti K."/>
            <person name="Lindquist E."/>
            <person name="Lipzen A."/>
            <person name="Khouja H.-R."/>
            <person name="Murat C."/>
            <person name="Ohm R."/>
            <person name="Olson A."/>
            <person name="Spatafora J."/>
            <person name="Veneault-Fourrey C."/>
            <person name="Henrissat B."/>
            <person name="Grigoriev I."/>
            <person name="Martin F."/>
            <person name="Perotto S."/>
        </authorList>
    </citation>
    <scope>NUCLEOTIDE SEQUENCE [LARGE SCALE GENOMIC DNA]</scope>
    <source>
        <strain evidence="1 2">F</strain>
    </source>
</reference>
<evidence type="ECO:0000313" key="1">
    <source>
        <dbReference type="EMBL" id="PMD45932.1"/>
    </source>
</evidence>
<proteinExistence type="predicted"/>
<accession>A0A2J6S592</accession>
<organism evidence="1 2">
    <name type="scientific">Hyaloscypha variabilis (strain UAMH 11265 / GT02V1 / F)</name>
    <name type="common">Meliniomyces variabilis</name>
    <dbReference type="NCBI Taxonomy" id="1149755"/>
    <lineage>
        <taxon>Eukaryota</taxon>
        <taxon>Fungi</taxon>
        <taxon>Dikarya</taxon>
        <taxon>Ascomycota</taxon>
        <taxon>Pezizomycotina</taxon>
        <taxon>Leotiomycetes</taxon>
        <taxon>Helotiales</taxon>
        <taxon>Hyaloscyphaceae</taxon>
        <taxon>Hyaloscypha</taxon>
        <taxon>Hyaloscypha variabilis</taxon>
    </lineage>
</organism>
<protein>
    <submittedName>
        <fullName evidence="1">Uncharacterized protein</fullName>
    </submittedName>
</protein>
<dbReference type="AlphaFoldDB" id="A0A2J6S592"/>
<evidence type="ECO:0000313" key="2">
    <source>
        <dbReference type="Proteomes" id="UP000235786"/>
    </source>
</evidence>
<keyword evidence="2" id="KW-1185">Reference proteome</keyword>
<dbReference type="Proteomes" id="UP000235786">
    <property type="component" value="Unassembled WGS sequence"/>
</dbReference>